<protein>
    <submittedName>
        <fullName evidence="2">Uncharacterized protein</fullName>
    </submittedName>
</protein>
<proteinExistence type="predicted"/>
<feature type="transmembrane region" description="Helical" evidence="1">
    <location>
        <begin position="97"/>
        <end position="119"/>
    </location>
</feature>
<evidence type="ECO:0000256" key="1">
    <source>
        <dbReference type="SAM" id="Phobius"/>
    </source>
</evidence>
<accession>A0A423JCX5</accession>
<sequence length="143" mass="15479">MHPLCGQAGLSALIVPPFPAPSRPSKTIQIFMLLAFFKPLTQVQEVFNASSRSDLIAPLLHATVVGGSSSRRFCPAILTTILTLPRSAYNRTCHRRILGLVLSIFLFNIVVYLVIKLVMLTTACSGNRRTGYRASSGTTGTST</sequence>
<dbReference type="AlphaFoldDB" id="A0A423JCX5"/>
<reference evidence="2 3" key="1">
    <citation type="submission" date="2016-10" db="EMBL/GenBank/DDBJ databases">
        <title>Comparative genome analysis of multiple Pseudomonas spp. focuses on biocontrol and plant growth promoting traits.</title>
        <authorList>
            <person name="Tao X.-Y."/>
            <person name="Taylor C.G."/>
        </authorList>
    </citation>
    <scope>NUCLEOTIDE SEQUENCE [LARGE SCALE GENOMIC DNA]</scope>
    <source>
        <strain evidence="2 3">94G2</strain>
    </source>
</reference>
<organism evidence="2 3">
    <name type="scientific">Pseudomonas frederiksbergensis</name>
    <dbReference type="NCBI Taxonomy" id="104087"/>
    <lineage>
        <taxon>Bacteria</taxon>
        <taxon>Pseudomonadati</taxon>
        <taxon>Pseudomonadota</taxon>
        <taxon>Gammaproteobacteria</taxon>
        <taxon>Pseudomonadales</taxon>
        <taxon>Pseudomonadaceae</taxon>
        <taxon>Pseudomonas</taxon>
    </lineage>
</organism>
<keyword evidence="1" id="KW-0812">Transmembrane</keyword>
<dbReference type="Proteomes" id="UP000283260">
    <property type="component" value="Unassembled WGS sequence"/>
</dbReference>
<evidence type="ECO:0000313" key="3">
    <source>
        <dbReference type="Proteomes" id="UP000283260"/>
    </source>
</evidence>
<comment type="caution">
    <text evidence="2">The sequence shown here is derived from an EMBL/GenBank/DDBJ whole genome shotgun (WGS) entry which is preliminary data.</text>
</comment>
<keyword evidence="1" id="KW-1133">Transmembrane helix</keyword>
<name>A0A423JCX5_9PSED</name>
<evidence type="ECO:0000313" key="2">
    <source>
        <dbReference type="EMBL" id="RON35547.1"/>
    </source>
</evidence>
<dbReference type="EMBL" id="MOBL01000004">
    <property type="protein sequence ID" value="RON35547.1"/>
    <property type="molecule type" value="Genomic_DNA"/>
</dbReference>
<keyword evidence="1" id="KW-0472">Membrane</keyword>
<gene>
    <name evidence="2" type="ORF">BK661_04045</name>
</gene>